<dbReference type="AlphaFoldDB" id="A0A9N9F7G5"/>
<evidence type="ECO:0000313" key="2">
    <source>
        <dbReference type="Proteomes" id="UP000789508"/>
    </source>
</evidence>
<accession>A0A9N9F7G5</accession>
<reference evidence="1" key="1">
    <citation type="submission" date="2021-06" db="EMBL/GenBank/DDBJ databases">
        <authorList>
            <person name="Kallberg Y."/>
            <person name="Tangrot J."/>
            <person name="Rosling A."/>
        </authorList>
    </citation>
    <scope>NUCLEOTIDE SEQUENCE</scope>
    <source>
        <strain evidence="1">FL130A</strain>
    </source>
</reference>
<evidence type="ECO:0000313" key="1">
    <source>
        <dbReference type="EMBL" id="CAG8515804.1"/>
    </source>
</evidence>
<organism evidence="1 2">
    <name type="scientific">Ambispora leptoticha</name>
    <dbReference type="NCBI Taxonomy" id="144679"/>
    <lineage>
        <taxon>Eukaryota</taxon>
        <taxon>Fungi</taxon>
        <taxon>Fungi incertae sedis</taxon>
        <taxon>Mucoromycota</taxon>
        <taxon>Glomeromycotina</taxon>
        <taxon>Glomeromycetes</taxon>
        <taxon>Archaeosporales</taxon>
        <taxon>Ambisporaceae</taxon>
        <taxon>Ambispora</taxon>
    </lineage>
</organism>
<dbReference type="EMBL" id="CAJVPS010000925">
    <property type="protein sequence ID" value="CAG8515804.1"/>
    <property type="molecule type" value="Genomic_DNA"/>
</dbReference>
<sequence>MKPGFWIGIDEKFLVREPDVNQLILMKDGVLNYVAEQVIKHFDQAKRGHGLIEIH</sequence>
<dbReference type="Proteomes" id="UP000789508">
    <property type="component" value="Unassembled WGS sequence"/>
</dbReference>
<protein>
    <submittedName>
        <fullName evidence="1">13215_t:CDS:1</fullName>
    </submittedName>
</protein>
<comment type="caution">
    <text evidence="1">The sequence shown here is derived from an EMBL/GenBank/DDBJ whole genome shotgun (WGS) entry which is preliminary data.</text>
</comment>
<keyword evidence="2" id="KW-1185">Reference proteome</keyword>
<proteinExistence type="predicted"/>
<name>A0A9N9F7G5_9GLOM</name>
<gene>
    <name evidence="1" type="ORF">ALEPTO_LOCUS4210</name>
</gene>